<organism evidence="2">
    <name type="scientific">uncultured Alphaproteobacteria bacterium</name>
    <dbReference type="NCBI Taxonomy" id="91750"/>
    <lineage>
        <taxon>Bacteria</taxon>
        <taxon>Pseudomonadati</taxon>
        <taxon>Pseudomonadota</taxon>
        <taxon>Alphaproteobacteria</taxon>
        <taxon>environmental samples</taxon>
    </lineage>
</organism>
<proteinExistence type="predicted"/>
<feature type="region of interest" description="Disordered" evidence="1">
    <location>
        <begin position="92"/>
        <end position="113"/>
    </location>
</feature>
<dbReference type="Gene3D" id="3.40.50.2000">
    <property type="entry name" value="Glycogen Phosphorylase B"/>
    <property type="match status" value="1"/>
</dbReference>
<protein>
    <submittedName>
        <fullName evidence="2">CAZy families GT4 protein</fullName>
    </submittedName>
</protein>
<reference evidence="2" key="1">
    <citation type="journal article" date="2013" name="Environ. Microbiol.">
        <title>Seasonally variable intestinal metagenomes of the red palm weevil (Rhynchophorus ferrugineus).</title>
        <authorList>
            <person name="Jia S."/>
            <person name="Zhang X."/>
            <person name="Zhang G."/>
            <person name="Yin A."/>
            <person name="Zhang S."/>
            <person name="Li F."/>
            <person name="Wang L."/>
            <person name="Zhao D."/>
            <person name="Yun Q."/>
            <person name="Tala"/>
            <person name="Wang J."/>
            <person name="Sun G."/>
            <person name="Baabdullah M."/>
            <person name="Yu X."/>
            <person name="Hu S."/>
            <person name="Al-Mssallem I.S."/>
            <person name="Yu J."/>
        </authorList>
    </citation>
    <scope>NUCLEOTIDE SEQUENCE</scope>
</reference>
<dbReference type="SUPFAM" id="SSF53756">
    <property type="entry name" value="UDP-Glycosyltransferase/glycogen phosphorylase"/>
    <property type="match status" value="1"/>
</dbReference>
<accession>A0A060C4U6</accession>
<dbReference type="EMBL" id="KF120508">
    <property type="protein sequence ID" value="AIA87781.1"/>
    <property type="molecule type" value="Genomic_DNA"/>
</dbReference>
<dbReference type="Pfam" id="PF13692">
    <property type="entry name" value="Glyco_trans_1_4"/>
    <property type="match status" value="1"/>
</dbReference>
<feature type="non-terminal residue" evidence="2">
    <location>
        <position position="1"/>
    </location>
</feature>
<dbReference type="AlphaFoldDB" id="A0A060C4U6"/>
<name>A0A060C4U6_9PROT</name>
<evidence type="ECO:0000256" key="1">
    <source>
        <dbReference type="SAM" id="MobiDB-lite"/>
    </source>
</evidence>
<sequence length="141" mass="15604">RGFPPAKLLVHPIGTDIPADAPPPRVTGPLLFVGRFVPKKGLPVLIEALQMLRAAGQEPETLIVGDGPEAPALRAAAAGLRRLSFLGWANTRRGRRPDAPRLPSRRARASARRTAMPKGCRAWWWRRWPKPASHQHRRSRG</sequence>
<feature type="non-terminal residue" evidence="2">
    <location>
        <position position="141"/>
    </location>
</feature>
<evidence type="ECO:0000313" key="2">
    <source>
        <dbReference type="EMBL" id="AIA87781.1"/>
    </source>
</evidence>